<evidence type="ECO:0000256" key="18">
    <source>
        <dbReference type="ARBA" id="ARBA00023098"/>
    </source>
</evidence>
<comment type="catalytic activity">
    <reaction evidence="25">
        <text>prostaglandin H2 = (12S)-hydroxy-(5Z,8E,10E)-heptadecatrienoate + malonaldehyde</text>
        <dbReference type="Rhea" id="RHEA:48644"/>
        <dbReference type="ChEBI" id="CHEBI:57405"/>
        <dbReference type="ChEBI" id="CHEBI:90694"/>
        <dbReference type="ChEBI" id="CHEBI:566274"/>
    </reaction>
</comment>
<keyword evidence="11 33" id="KW-0812">Transmembrane</keyword>
<evidence type="ECO:0000256" key="14">
    <source>
        <dbReference type="ARBA" id="ARBA00022832"/>
    </source>
</evidence>
<comment type="subunit">
    <text evidence="5">Monomer.</text>
</comment>
<dbReference type="InterPro" id="IPR036396">
    <property type="entry name" value="Cyt_P450_sf"/>
</dbReference>
<evidence type="ECO:0000256" key="30">
    <source>
        <dbReference type="ARBA" id="ARBA00054825"/>
    </source>
</evidence>
<evidence type="ECO:0000256" key="22">
    <source>
        <dbReference type="ARBA" id="ARBA00023239"/>
    </source>
</evidence>
<evidence type="ECO:0000313" key="34">
    <source>
        <dbReference type="EnsemblMetazoa" id="XP_030851062"/>
    </source>
</evidence>
<reference evidence="35" key="1">
    <citation type="submission" date="2015-02" db="EMBL/GenBank/DDBJ databases">
        <title>Genome sequencing for Strongylocentrotus purpuratus.</title>
        <authorList>
            <person name="Murali S."/>
            <person name="Liu Y."/>
            <person name="Vee V."/>
            <person name="English A."/>
            <person name="Wang M."/>
            <person name="Skinner E."/>
            <person name="Han Y."/>
            <person name="Muzny D.M."/>
            <person name="Worley K.C."/>
            <person name="Gibbs R.A."/>
        </authorList>
    </citation>
    <scope>NUCLEOTIDE SEQUENCE</scope>
</reference>
<evidence type="ECO:0000256" key="16">
    <source>
        <dbReference type="ARBA" id="ARBA00023002"/>
    </source>
</evidence>
<dbReference type="CDD" id="cd11055">
    <property type="entry name" value="CYP3A-like"/>
    <property type="match status" value="1"/>
</dbReference>
<evidence type="ECO:0000256" key="33">
    <source>
        <dbReference type="SAM" id="Phobius"/>
    </source>
</evidence>
<keyword evidence="35" id="KW-1185">Reference proteome</keyword>
<dbReference type="KEGG" id="spu:578639"/>
<dbReference type="AlphaFoldDB" id="A0A7M7PI69"/>
<dbReference type="RefSeq" id="XP_030851062.1">
    <property type="nucleotide sequence ID" value="XM_030995202.1"/>
</dbReference>
<evidence type="ECO:0000256" key="17">
    <source>
        <dbReference type="ARBA" id="ARBA00023004"/>
    </source>
</evidence>
<dbReference type="InterPro" id="IPR002401">
    <property type="entry name" value="Cyt_P450_E_grp-I"/>
</dbReference>
<keyword evidence="19 33" id="KW-0472">Membrane</keyword>
<evidence type="ECO:0000256" key="11">
    <source>
        <dbReference type="ARBA" id="ARBA00022692"/>
    </source>
</evidence>
<evidence type="ECO:0000256" key="24">
    <source>
        <dbReference type="ARBA" id="ARBA00036380"/>
    </source>
</evidence>
<evidence type="ECO:0000256" key="21">
    <source>
        <dbReference type="ARBA" id="ARBA00023235"/>
    </source>
</evidence>
<feature type="binding site" description="axial binding residue" evidence="31">
    <location>
        <position position="476"/>
    </location>
    <ligand>
        <name>heme</name>
        <dbReference type="ChEBI" id="CHEBI:30413"/>
    </ligand>
    <ligandPart>
        <name>Fe</name>
        <dbReference type="ChEBI" id="CHEBI:18248"/>
    </ligandPart>
</feature>
<dbReference type="Proteomes" id="UP000007110">
    <property type="component" value="Unassembled WGS sequence"/>
</dbReference>
<dbReference type="GO" id="GO:0008395">
    <property type="term" value="F:steroid hydroxylase activity"/>
    <property type="evidence" value="ECO:0000318"/>
    <property type="project" value="GO_Central"/>
</dbReference>
<dbReference type="InterPro" id="IPR001128">
    <property type="entry name" value="Cyt_P450"/>
</dbReference>
<feature type="transmembrane region" description="Helical" evidence="33">
    <location>
        <begin position="68"/>
        <end position="85"/>
    </location>
</feature>
<keyword evidence="18" id="KW-0443">Lipid metabolism</keyword>
<evidence type="ECO:0000256" key="26">
    <source>
        <dbReference type="ARBA" id="ARBA00036475"/>
    </source>
</evidence>
<sequence>MVFTILGFTVSWPLVGTLVAIIVGYEIWHMTYFKRKGVKGPIPFPVVGHSIDLFQGIHWKSQEYVRKYGNVFGMFMFSSPVFFISDLDMVKDIAVKSFSKFMNHKTFVLKSRPFDKALIGLKDQHWKDVRNVITPTFSAVKMKQLSGLLNESSDTLVKNFGAIQEKEGNVKVFSLFEAFTMDGIAKCAFGIQVDSQNDPSDPFVTHAKDLMKNRFALKFVIAGIFPRIGKIMDYFEVSTLPPEVSSFFISVVDQAIAARKESGGSKMKDFLQLMLNAAQENKSEKEMIEEKPQDEKVEGDLYALIEDQDNKSYFDLKKSKKTTLTKDEIYGQAMLFFLAGYDTINTTLGFLTYSLATNPEVQDKLIEEIDNETPARDDVGYNSVAKMSYLDNVVCEILRLYPAGLIIERQCNETHVCNGLTIPKDSQIFFPVYAIHRDPAIWPDPEKFDPERFTKENREGRHPLAWMPFGAGPRNCIGMRFALMEIKMATVRLLQKYRFETCPETQIPPKFAKMSLKPDDDLYLRVVERS</sequence>
<evidence type="ECO:0000256" key="5">
    <source>
        <dbReference type="ARBA" id="ARBA00011245"/>
    </source>
</evidence>
<accession>A0A7M7PI69</accession>
<dbReference type="Gene3D" id="1.10.630.10">
    <property type="entry name" value="Cytochrome P450"/>
    <property type="match status" value="1"/>
</dbReference>
<keyword evidence="13" id="KW-0256">Endoplasmic reticulum</keyword>
<feature type="transmembrane region" description="Helical" evidence="33">
    <location>
        <begin position="6"/>
        <end position="28"/>
    </location>
</feature>
<dbReference type="OMA" id="QENESYF"/>
<evidence type="ECO:0000256" key="12">
    <source>
        <dbReference type="ARBA" id="ARBA00022723"/>
    </source>
</evidence>
<evidence type="ECO:0000256" key="2">
    <source>
        <dbReference type="ARBA" id="ARBA00001719"/>
    </source>
</evidence>
<dbReference type="GO" id="GO:0004796">
    <property type="term" value="F:thromboxane-A synthase activity"/>
    <property type="evidence" value="ECO:0007669"/>
    <property type="project" value="UniProtKB-EC"/>
</dbReference>
<dbReference type="PANTHER" id="PTHR24302">
    <property type="entry name" value="CYTOCHROME P450 FAMILY 3"/>
    <property type="match status" value="1"/>
</dbReference>
<evidence type="ECO:0000256" key="31">
    <source>
        <dbReference type="PIRSR" id="PIRSR602401-1"/>
    </source>
</evidence>
<dbReference type="PRINTS" id="PR00463">
    <property type="entry name" value="EP450I"/>
</dbReference>
<dbReference type="PROSITE" id="PS00086">
    <property type="entry name" value="CYTOCHROME_P450"/>
    <property type="match status" value="1"/>
</dbReference>
<comment type="subcellular location">
    <subcellularLocation>
        <location evidence="3">Endoplasmic reticulum membrane</location>
        <topology evidence="3">Multi-pass membrane protein</topology>
    </subcellularLocation>
</comment>
<keyword evidence="22" id="KW-0456">Lyase</keyword>
<evidence type="ECO:0000256" key="23">
    <source>
        <dbReference type="ARBA" id="ARBA00033404"/>
    </source>
</evidence>
<keyword evidence="21" id="KW-0413">Isomerase</keyword>
<keyword evidence="15 33" id="KW-1133">Transmembrane helix</keyword>
<dbReference type="RefSeq" id="XP_030851063.1">
    <property type="nucleotide sequence ID" value="XM_030995203.1"/>
</dbReference>
<dbReference type="GO" id="GO:0005789">
    <property type="term" value="C:endoplasmic reticulum membrane"/>
    <property type="evidence" value="ECO:0007669"/>
    <property type="project" value="UniProtKB-SubCell"/>
</dbReference>
<dbReference type="EC" id="4.2.1.152" evidence="6"/>
<keyword evidence="17 31" id="KW-0408">Iron</keyword>
<dbReference type="GO" id="GO:0106256">
    <property type="term" value="F:hydroperoxy icosatetraenoate dehydratase activity"/>
    <property type="evidence" value="ECO:0007669"/>
    <property type="project" value="UniProtKB-EC"/>
</dbReference>
<keyword evidence="8" id="KW-0444">Lipid biosynthesis</keyword>
<keyword evidence="20" id="KW-0275">Fatty acid biosynthesis</keyword>
<comment type="catalytic activity">
    <reaction evidence="1">
        <text>(15S)-hydroperoxy-(5Z,8Z,11Z,13E)-eicosatetraenoate = 15-oxo-(5Z,8Z,11Z,13E)-eicosatetraenoate + H2O</text>
        <dbReference type="Rhea" id="RHEA:48636"/>
        <dbReference type="ChEBI" id="CHEBI:15377"/>
        <dbReference type="ChEBI" id="CHEBI:57410"/>
        <dbReference type="ChEBI" id="CHEBI:57446"/>
    </reaction>
    <physiologicalReaction direction="left-to-right" evidence="1">
        <dbReference type="Rhea" id="RHEA:48637"/>
    </physiologicalReaction>
</comment>
<dbReference type="EC" id="5.3.99.5" evidence="27"/>
<comment type="similarity">
    <text evidence="4 32">Belongs to the cytochrome P450 family.</text>
</comment>
<evidence type="ECO:0000256" key="10">
    <source>
        <dbReference type="ARBA" id="ARBA00022617"/>
    </source>
</evidence>
<proteinExistence type="inferred from homology"/>
<name>A0A7M7PI69_STRPU</name>
<comment type="catalytic activity">
    <reaction evidence="26">
        <text>prostaglandin H2 = thromboxane A2</text>
        <dbReference type="Rhea" id="RHEA:17137"/>
        <dbReference type="ChEBI" id="CHEBI:57405"/>
        <dbReference type="ChEBI" id="CHEBI:57445"/>
        <dbReference type="EC" id="5.3.99.5"/>
    </reaction>
    <physiologicalReaction direction="left-to-right" evidence="26">
        <dbReference type="Rhea" id="RHEA:17138"/>
    </physiologicalReaction>
</comment>
<dbReference type="InterPro" id="IPR050705">
    <property type="entry name" value="Cytochrome_P450_3A"/>
</dbReference>
<evidence type="ECO:0000256" key="20">
    <source>
        <dbReference type="ARBA" id="ARBA00023160"/>
    </source>
</evidence>
<comment type="cofactor">
    <cofactor evidence="31">
        <name>heme</name>
        <dbReference type="ChEBI" id="CHEBI:30413"/>
    </cofactor>
</comment>
<evidence type="ECO:0000256" key="1">
    <source>
        <dbReference type="ARBA" id="ARBA00001143"/>
    </source>
</evidence>
<dbReference type="Pfam" id="PF00067">
    <property type="entry name" value="p450"/>
    <property type="match status" value="2"/>
</dbReference>
<dbReference type="PANTHER" id="PTHR24302:SF47">
    <property type="entry name" value="CYTOCHROME P450"/>
    <property type="match status" value="1"/>
</dbReference>
<evidence type="ECO:0000256" key="3">
    <source>
        <dbReference type="ARBA" id="ARBA00004477"/>
    </source>
</evidence>
<organism evidence="34 35">
    <name type="scientific">Strongylocentrotus purpuratus</name>
    <name type="common">Purple sea urchin</name>
    <dbReference type="NCBI Taxonomy" id="7668"/>
    <lineage>
        <taxon>Eukaryota</taxon>
        <taxon>Metazoa</taxon>
        <taxon>Echinodermata</taxon>
        <taxon>Eleutherozoa</taxon>
        <taxon>Echinozoa</taxon>
        <taxon>Echinoidea</taxon>
        <taxon>Euechinoidea</taxon>
        <taxon>Echinacea</taxon>
        <taxon>Camarodonta</taxon>
        <taxon>Echinidea</taxon>
        <taxon>Strongylocentrotidae</taxon>
        <taxon>Strongylocentrotus</taxon>
    </lineage>
</organism>
<evidence type="ECO:0000313" key="35">
    <source>
        <dbReference type="Proteomes" id="UP000007110"/>
    </source>
</evidence>
<dbReference type="EnsemblMetazoa" id="XM_030995203">
    <property type="protein sequence ID" value="XP_030851063"/>
    <property type="gene ID" value="LOC578639"/>
</dbReference>
<keyword evidence="16 32" id="KW-0560">Oxidoreductase</keyword>
<comment type="catalytic activity">
    <reaction evidence="2">
        <text>a hydroperoxyeicosatetraenoate = an oxoeicosatetraenoate + H2O</text>
        <dbReference type="Rhea" id="RHEA:55556"/>
        <dbReference type="ChEBI" id="CHEBI:15377"/>
        <dbReference type="ChEBI" id="CHEBI:59720"/>
        <dbReference type="ChEBI" id="CHEBI:131859"/>
        <dbReference type="EC" id="4.2.1.152"/>
    </reaction>
    <physiologicalReaction direction="left-to-right" evidence="2">
        <dbReference type="Rhea" id="RHEA:55557"/>
    </physiologicalReaction>
</comment>
<evidence type="ECO:0000256" key="28">
    <source>
        <dbReference type="ARBA" id="ARBA00040834"/>
    </source>
</evidence>
<protein>
    <recommendedName>
        <fullName evidence="28">Thromboxane-A synthase</fullName>
        <ecNumber evidence="6">4.2.1.152</ecNumber>
        <ecNumber evidence="27">5.3.99.5</ecNumber>
    </recommendedName>
    <alternativeName>
        <fullName evidence="29">Cytochrome P450 5A1</fullName>
    </alternativeName>
    <alternativeName>
        <fullName evidence="23">Hydroperoxy icosatetraenoate dehydratase</fullName>
    </alternativeName>
</protein>
<evidence type="ECO:0000256" key="8">
    <source>
        <dbReference type="ARBA" id="ARBA00022516"/>
    </source>
</evidence>
<keyword evidence="14" id="KW-0276">Fatty acid metabolism</keyword>
<evidence type="ECO:0000256" key="9">
    <source>
        <dbReference type="ARBA" id="ARBA00022585"/>
    </source>
</evidence>
<evidence type="ECO:0000256" key="7">
    <source>
        <dbReference type="ARBA" id="ARBA00022501"/>
    </source>
</evidence>
<dbReference type="SUPFAM" id="SSF48264">
    <property type="entry name" value="Cytochrome P450"/>
    <property type="match status" value="1"/>
</dbReference>
<evidence type="ECO:0000256" key="27">
    <source>
        <dbReference type="ARBA" id="ARBA00038872"/>
    </source>
</evidence>
<evidence type="ECO:0000256" key="6">
    <source>
        <dbReference type="ARBA" id="ARBA00013084"/>
    </source>
</evidence>
<reference evidence="34" key="2">
    <citation type="submission" date="2021-01" db="UniProtKB">
        <authorList>
            <consortium name="EnsemblMetazoa"/>
        </authorList>
    </citation>
    <scope>IDENTIFICATION</scope>
</reference>
<keyword evidence="9" id="KW-0643">Prostaglandin biosynthesis</keyword>
<keyword evidence="32" id="KW-0503">Monooxygenase</keyword>
<comment type="function">
    <text evidence="30">Catalyzes the conversion of prostaglandin H2 (PGH2) to thromboxane A2 (TXA2), a potent inducer of blood vessel constriction and platelet aggregation. Also cleaves PGH2 to 12-hydroxy-heptadecatrienoicacid (12-HHT) and malondialdehyde, which is known to act as a mediator of DNA damage. 12-HHT and malondialdehyde are formed stoichiometrically in the same amounts as TXA2. Additionally, displays dehydratase activity, toward (15S)-hydroperoxy-(5Z,8Z,11Z,13E)-eicosatetraenoate (15(S)-HPETE) producing 15-KETE and 15-HETE.</text>
</comment>
<dbReference type="GeneID" id="578639"/>
<evidence type="ECO:0000256" key="13">
    <source>
        <dbReference type="ARBA" id="ARBA00022824"/>
    </source>
</evidence>
<dbReference type="EnsemblMetazoa" id="XM_030995202">
    <property type="protein sequence ID" value="XP_030851062"/>
    <property type="gene ID" value="LOC578639"/>
</dbReference>
<evidence type="ECO:0000256" key="29">
    <source>
        <dbReference type="ARBA" id="ARBA00042726"/>
    </source>
</evidence>
<evidence type="ECO:0000256" key="15">
    <source>
        <dbReference type="ARBA" id="ARBA00022989"/>
    </source>
</evidence>
<keyword evidence="10 31" id="KW-0349">Heme</keyword>
<evidence type="ECO:0000256" key="19">
    <source>
        <dbReference type="ARBA" id="ARBA00023136"/>
    </source>
</evidence>
<keyword evidence="7" id="KW-0644">Prostaglandin metabolism</keyword>
<evidence type="ECO:0000256" key="4">
    <source>
        <dbReference type="ARBA" id="ARBA00010617"/>
    </source>
</evidence>
<dbReference type="OrthoDB" id="2789670at2759"/>
<keyword evidence="12 31" id="KW-0479">Metal-binding</keyword>
<dbReference type="GO" id="GO:0005506">
    <property type="term" value="F:iron ion binding"/>
    <property type="evidence" value="ECO:0007669"/>
    <property type="project" value="InterPro"/>
</dbReference>
<dbReference type="GO" id="GO:0001516">
    <property type="term" value="P:prostaglandin biosynthetic process"/>
    <property type="evidence" value="ECO:0007669"/>
    <property type="project" value="UniProtKB-KW"/>
</dbReference>
<evidence type="ECO:0000256" key="25">
    <source>
        <dbReference type="ARBA" id="ARBA00036424"/>
    </source>
</evidence>
<dbReference type="GO" id="GO:0020037">
    <property type="term" value="F:heme binding"/>
    <property type="evidence" value="ECO:0007669"/>
    <property type="project" value="InterPro"/>
</dbReference>
<comment type="catalytic activity">
    <reaction evidence="24">
        <text>(15S)-hydroperoxy-(5Z,8Z,11Z,13E)-eicosatetraenoate + AH2 = (15S)-hydroxy-(5Z,8Z,11Z,13E)-eicosatetraenoate + A + H2O</text>
        <dbReference type="Rhea" id="RHEA:48856"/>
        <dbReference type="ChEBI" id="CHEBI:13193"/>
        <dbReference type="ChEBI" id="CHEBI:15377"/>
        <dbReference type="ChEBI" id="CHEBI:17499"/>
        <dbReference type="ChEBI" id="CHEBI:57409"/>
        <dbReference type="ChEBI" id="CHEBI:57446"/>
    </reaction>
    <physiologicalReaction direction="left-to-right" evidence="24">
        <dbReference type="Rhea" id="RHEA:48857"/>
    </physiologicalReaction>
</comment>
<dbReference type="PRINTS" id="PR00385">
    <property type="entry name" value="P450"/>
</dbReference>
<evidence type="ECO:0000256" key="32">
    <source>
        <dbReference type="RuleBase" id="RU000461"/>
    </source>
</evidence>
<dbReference type="InParanoid" id="A0A7M7PI69"/>
<dbReference type="InterPro" id="IPR017972">
    <property type="entry name" value="Cyt_P450_CS"/>
</dbReference>
<dbReference type="GO" id="GO:0016705">
    <property type="term" value="F:oxidoreductase activity, acting on paired donors, with incorporation or reduction of molecular oxygen"/>
    <property type="evidence" value="ECO:0007669"/>
    <property type="project" value="InterPro"/>
</dbReference>